<sequence>MDINEPSQHNVEFDSSTKQNLTPAYEQSAILAQIADKAERKLKLRWILAISCLPLFGIYAAFGIAPQTLTGTIATATVVEEIALPSAANTQTNVAEQHFWYKDHVRRDDTLNNVLSRLNVHNRDAINFIRSDAVASEITSALKPSHNMEAQTDGDGNLISLEYQLDTDQFINIEQIPSGYTASKVTHKLEIRPILKSAKIKSSLFGATDDANIPDDVAIQVAEMFESQIDFNTDLRRGDHFNVIYEGSYDEGELVKTGDVLAAEFVNNGKTYQAIGYRDATGEMQYYTPDGKSLHKSFLRSPLEFTRVSSSFSTGRFHPILQRIKAHQGVDLAAPTGTRVKASGDAVVDFVGQKGGYGNVIVLKHENGVSTVYGHLSRFADGLHRGEKVAQGEVIGFVGMTGLATGPHLHYEFMVNGEHRDPMTVALPKADPITGQNKVAFDAISRELTAQIDLLGNSNIAALE</sequence>
<evidence type="ECO:0000256" key="4">
    <source>
        <dbReference type="ARBA" id="ARBA00022723"/>
    </source>
</evidence>
<keyword evidence="3" id="KW-0645">Protease</keyword>
<keyword evidence="12" id="KW-1185">Reference proteome</keyword>
<dbReference type="RefSeq" id="WP_013146809.1">
    <property type="nucleotide sequence ID" value="NC_014207.1"/>
</dbReference>
<dbReference type="InterPro" id="IPR050570">
    <property type="entry name" value="Cell_wall_metabolism_enzyme"/>
</dbReference>
<reference evidence="11 12" key="2">
    <citation type="journal article" date="2011" name="J. Bacteriol.">
        <title>Genomes of three methylotrophs from a single niche uncover genetic and metabolic divergence of Methylophilaceae.</title>
        <authorList>
            <person name="Lapidus A."/>
            <person name="Clum A."/>
            <person name="Labutti K."/>
            <person name="Kaluzhnaya M.G."/>
            <person name="Lim S."/>
            <person name="Beck D.A."/>
            <person name="Glavina Del Rio T."/>
            <person name="Nolan M."/>
            <person name="Mavromatis K."/>
            <person name="Huntemann M."/>
            <person name="Lucas S."/>
            <person name="Lidstrom M.E."/>
            <person name="Ivanova N."/>
            <person name="Chistoserdova L."/>
        </authorList>
    </citation>
    <scope>NUCLEOTIDE SEQUENCE [LARGE SCALE GENOMIC DNA]</scope>
    <source>
        <strain evidence="11 12">301</strain>
    </source>
</reference>
<keyword evidence="7" id="KW-0482">Metalloprotease</keyword>
<dbReference type="Gene3D" id="2.70.70.10">
    <property type="entry name" value="Glucose Permease (Domain IIA)"/>
    <property type="match status" value="1"/>
</dbReference>
<dbReference type="AlphaFoldDB" id="D7DKA7"/>
<dbReference type="Pfam" id="PF01551">
    <property type="entry name" value="Peptidase_M23"/>
    <property type="match status" value="1"/>
</dbReference>
<keyword evidence="6" id="KW-0862">Zinc</keyword>
<dbReference type="EMBL" id="CP002056">
    <property type="protein sequence ID" value="ADI28492.1"/>
    <property type="molecule type" value="Genomic_DNA"/>
</dbReference>
<dbReference type="InterPro" id="IPR045834">
    <property type="entry name" value="Csd3_N2"/>
</dbReference>
<dbReference type="GO" id="GO:0046872">
    <property type="term" value="F:metal ion binding"/>
    <property type="evidence" value="ECO:0007669"/>
    <property type="project" value="UniProtKB-KW"/>
</dbReference>
<proteinExistence type="predicted"/>
<name>D7DKA7_METV0</name>
<gene>
    <name evidence="11" type="ordered locus">M301_0104</name>
</gene>
<comment type="subcellular location">
    <subcellularLocation>
        <location evidence="2">Cell envelope</location>
    </subcellularLocation>
</comment>
<protein>
    <submittedName>
        <fullName evidence="11">Peptidase M23</fullName>
    </submittedName>
</protein>
<evidence type="ECO:0000256" key="5">
    <source>
        <dbReference type="ARBA" id="ARBA00022801"/>
    </source>
</evidence>
<keyword evidence="8" id="KW-0472">Membrane</keyword>
<keyword evidence="4" id="KW-0479">Metal-binding</keyword>
<evidence type="ECO:0000259" key="10">
    <source>
        <dbReference type="Pfam" id="PF19425"/>
    </source>
</evidence>
<evidence type="ECO:0000256" key="7">
    <source>
        <dbReference type="ARBA" id="ARBA00023049"/>
    </source>
</evidence>
<dbReference type="InterPro" id="IPR016047">
    <property type="entry name" value="M23ase_b-sheet_dom"/>
</dbReference>
<keyword evidence="8" id="KW-0812">Transmembrane</keyword>
<keyword evidence="8" id="KW-1133">Transmembrane helix</keyword>
<dbReference type="PANTHER" id="PTHR21666">
    <property type="entry name" value="PEPTIDASE-RELATED"/>
    <property type="match status" value="1"/>
</dbReference>
<evidence type="ECO:0000313" key="12">
    <source>
        <dbReference type="Proteomes" id="UP000000383"/>
    </source>
</evidence>
<keyword evidence="5" id="KW-0378">Hydrolase</keyword>
<dbReference type="SUPFAM" id="SSF51261">
    <property type="entry name" value="Duplicated hybrid motif"/>
    <property type="match status" value="1"/>
</dbReference>
<evidence type="ECO:0000256" key="1">
    <source>
        <dbReference type="ARBA" id="ARBA00001947"/>
    </source>
</evidence>
<evidence type="ECO:0000259" key="9">
    <source>
        <dbReference type="Pfam" id="PF01551"/>
    </source>
</evidence>
<dbReference type="STRING" id="666681.M301_0104"/>
<organism evidence="11 12">
    <name type="scientific">Methylotenera versatilis (strain 301)</name>
    <dbReference type="NCBI Taxonomy" id="666681"/>
    <lineage>
        <taxon>Bacteria</taxon>
        <taxon>Pseudomonadati</taxon>
        <taxon>Pseudomonadota</taxon>
        <taxon>Betaproteobacteria</taxon>
        <taxon>Nitrosomonadales</taxon>
        <taxon>Methylophilaceae</taxon>
        <taxon>Methylotenera</taxon>
    </lineage>
</organism>
<evidence type="ECO:0000256" key="3">
    <source>
        <dbReference type="ARBA" id="ARBA00022670"/>
    </source>
</evidence>
<evidence type="ECO:0000256" key="6">
    <source>
        <dbReference type="ARBA" id="ARBA00022833"/>
    </source>
</evidence>
<dbReference type="eggNOG" id="COG0739">
    <property type="taxonomic scope" value="Bacteria"/>
</dbReference>
<evidence type="ECO:0000313" key="11">
    <source>
        <dbReference type="EMBL" id="ADI28492.1"/>
    </source>
</evidence>
<dbReference type="HOGENOM" id="CLU_026846_4_1_4"/>
<evidence type="ECO:0000256" key="8">
    <source>
        <dbReference type="SAM" id="Phobius"/>
    </source>
</evidence>
<feature type="transmembrane region" description="Helical" evidence="8">
    <location>
        <begin position="46"/>
        <end position="65"/>
    </location>
</feature>
<dbReference type="GO" id="GO:0030313">
    <property type="term" value="C:cell envelope"/>
    <property type="evidence" value="ECO:0007669"/>
    <property type="project" value="UniProtKB-SubCell"/>
</dbReference>
<dbReference type="KEGG" id="meh:M301_0104"/>
<feature type="domain" description="Csd3-like second N-terminal" evidence="10">
    <location>
        <begin position="198"/>
        <end position="313"/>
    </location>
</feature>
<evidence type="ECO:0000256" key="2">
    <source>
        <dbReference type="ARBA" id="ARBA00004196"/>
    </source>
</evidence>
<dbReference type="PANTHER" id="PTHR21666:SF288">
    <property type="entry name" value="CELL DIVISION PROTEIN YTFB"/>
    <property type="match status" value="1"/>
</dbReference>
<dbReference type="Gene3D" id="3.10.450.350">
    <property type="match status" value="2"/>
</dbReference>
<accession>D7DKA7</accession>
<reference evidence="12" key="1">
    <citation type="submission" date="2010-05" db="EMBL/GenBank/DDBJ databases">
        <title>Complete sequence of Methylotenera sp. 301.</title>
        <authorList>
            <person name="Lucas S."/>
            <person name="Copeland A."/>
            <person name="Lapidus A."/>
            <person name="Cheng J.-F."/>
            <person name="Bruce D."/>
            <person name="Goodwin L."/>
            <person name="Pitluck S."/>
            <person name="Clum A."/>
            <person name="Land M."/>
            <person name="Hauser L."/>
            <person name="Kyrpides N."/>
            <person name="Ivanova N."/>
            <person name="Chistoservova L."/>
            <person name="Kalyuzhnaya M."/>
            <person name="Woyke T."/>
        </authorList>
    </citation>
    <scope>NUCLEOTIDE SEQUENCE [LARGE SCALE GENOMIC DNA]</scope>
    <source>
        <strain evidence="12">301</strain>
    </source>
</reference>
<dbReference type="Pfam" id="PF19425">
    <property type="entry name" value="Csd3_N2"/>
    <property type="match status" value="1"/>
</dbReference>
<dbReference type="GO" id="GO:0004222">
    <property type="term" value="F:metalloendopeptidase activity"/>
    <property type="evidence" value="ECO:0007669"/>
    <property type="project" value="TreeGrafter"/>
</dbReference>
<dbReference type="Proteomes" id="UP000000383">
    <property type="component" value="Chromosome"/>
</dbReference>
<comment type="cofactor">
    <cofactor evidence="1">
        <name>Zn(2+)</name>
        <dbReference type="ChEBI" id="CHEBI:29105"/>
    </cofactor>
</comment>
<dbReference type="MEROPS" id="M23.009"/>
<dbReference type="CDD" id="cd12797">
    <property type="entry name" value="M23_peptidase"/>
    <property type="match status" value="1"/>
</dbReference>
<dbReference type="GO" id="GO:0006508">
    <property type="term" value="P:proteolysis"/>
    <property type="evidence" value="ECO:0007669"/>
    <property type="project" value="UniProtKB-KW"/>
</dbReference>
<dbReference type="InterPro" id="IPR011055">
    <property type="entry name" value="Dup_hybrid_motif"/>
</dbReference>
<feature type="domain" description="M23ase beta-sheet core" evidence="9">
    <location>
        <begin position="326"/>
        <end position="422"/>
    </location>
</feature>